<dbReference type="Proteomes" id="UP000030302">
    <property type="component" value="Chromosome"/>
</dbReference>
<keyword evidence="3" id="KW-1185">Reference proteome</keyword>
<gene>
    <name evidence="2" type="ORF">LT85_1038</name>
</gene>
<evidence type="ECO:0000313" key="3">
    <source>
        <dbReference type="Proteomes" id="UP000030302"/>
    </source>
</evidence>
<dbReference type="AlphaFoldDB" id="A0A0A1F6R3"/>
<dbReference type="EMBL" id="CP009962">
    <property type="protein sequence ID" value="AIY40196.1"/>
    <property type="molecule type" value="Genomic_DNA"/>
</dbReference>
<keyword evidence="1" id="KW-0812">Transmembrane</keyword>
<protein>
    <recommendedName>
        <fullName evidence="4">Transmembrane protein</fullName>
    </recommendedName>
</protein>
<evidence type="ECO:0008006" key="4">
    <source>
        <dbReference type="Google" id="ProtNLM"/>
    </source>
</evidence>
<dbReference type="KEGG" id="care:LT85_1038"/>
<sequence>MEHLKHTLDAFLGFATLANFVKLILVGFSVLPTVMTVISTGLAIIWYVMQIRKHLRNKKEMSDD</sequence>
<feature type="transmembrane region" description="Helical" evidence="1">
    <location>
        <begin position="20"/>
        <end position="49"/>
    </location>
</feature>
<evidence type="ECO:0000256" key="1">
    <source>
        <dbReference type="SAM" id="Phobius"/>
    </source>
</evidence>
<dbReference type="STRING" id="279058.LT85_1038"/>
<reference evidence="3" key="1">
    <citation type="journal article" date="2014" name="Soil Biol. Biochem.">
        <title>Structure and function of bacterial communities in ageing soils: Insights from the Mendocino ecological staircase.</title>
        <authorList>
            <person name="Uroz S."/>
            <person name="Tech J.J."/>
            <person name="Sawaya N.A."/>
            <person name="Frey-Klett P."/>
            <person name="Leveau J.H.J."/>
        </authorList>
    </citation>
    <scope>NUCLEOTIDE SEQUENCE [LARGE SCALE GENOMIC DNA]</scope>
    <source>
        <strain evidence="3">Cal35</strain>
    </source>
</reference>
<organism evidence="2 3">
    <name type="scientific">Collimonas arenae</name>
    <dbReference type="NCBI Taxonomy" id="279058"/>
    <lineage>
        <taxon>Bacteria</taxon>
        <taxon>Pseudomonadati</taxon>
        <taxon>Pseudomonadota</taxon>
        <taxon>Betaproteobacteria</taxon>
        <taxon>Burkholderiales</taxon>
        <taxon>Oxalobacteraceae</taxon>
        <taxon>Collimonas</taxon>
    </lineage>
</organism>
<dbReference type="RefSeq" id="WP_038486196.1">
    <property type="nucleotide sequence ID" value="NZ_CP009962.1"/>
</dbReference>
<accession>A0A0A1F6R3</accession>
<keyword evidence="1" id="KW-1133">Transmembrane helix</keyword>
<proteinExistence type="predicted"/>
<name>A0A0A1F6R3_9BURK</name>
<evidence type="ECO:0000313" key="2">
    <source>
        <dbReference type="EMBL" id="AIY40196.1"/>
    </source>
</evidence>
<dbReference type="HOGENOM" id="CLU_2859958_0_0_4"/>
<keyword evidence="1" id="KW-0472">Membrane</keyword>